<sequence length="125" mass="14452">MRYIFVLLFLWIHYVYGWAPVYYSSTVHDYSGIYSVVLKRSAPPSSRECLIRKVKDISQGDEFKLIAKSHKTHLGFTARLSQNLLSLVMRSHLVFYIQEDHVIRPGQSYEDCASMVSVLGSFNRS</sequence>
<proteinExistence type="predicted"/>
<reference evidence="2 3" key="1">
    <citation type="journal article" date="2023" name="BMC Biol.">
        <title>The compact genome of the sponge Oopsacas minuta (Hexactinellida) is lacking key metazoan core genes.</title>
        <authorList>
            <person name="Santini S."/>
            <person name="Schenkelaars Q."/>
            <person name="Jourda C."/>
            <person name="Duchesne M."/>
            <person name="Belahbib H."/>
            <person name="Rocher C."/>
            <person name="Selva M."/>
            <person name="Riesgo A."/>
            <person name="Vervoort M."/>
            <person name="Leys S.P."/>
            <person name="Kodjabachian L."/>
            <person name="Le Bivic A."/>
            <person name="Borchiellini C."/>
            <person name="Claverie J.M."/>
            <person name="Renard E."/>
        </authorList>
    </citation>
    <scope>NUCLEOTIDE SEQUENCE [LARGE SCALE GENOMIC DNA]</scope>
    <source>
        <strain evidence="2">SPO-2</strain>
    </source>
</reference>
<dbReference type="Proteomes" id="UP001165289">
    <property type="component" value="Unassembled WGS sequence"/>
</dbReference>
<evidence type="ECO:0000256" key="1">
    <source>
        <dbReference type="SAM" id="SignalP"/>
    </source>
</evidence>
<gene>
    <name evidence="2" type="ORF">LOD99_7256</name>
</gene>
<dbReference type="EMBL" id="JAKMXF010000299">
    <property type="protein sequence ID" value="KAI6652239.1"/>
    <property type="molecule type" value="Genomic_DNA"/>
</dbReference>
<keyword evidence="1" id="KW-0732">Signal</keyword>
<feature type="signal peptide" evidence="1">
    <location>
        <begin position="1"/>
        <end position="17"/>
    </location>
</feature>
<evidence type="ECO:0000313" key="3">
    <source>
        <dbReference type="Proteomes" id="UP001165289"/>
    </source>
</evidence>
<protein>
    <submittedName>
        <fullName evidence="2">Uncharacterized protein</fullName>
    </submittedName>
</protein>
<organism evidence="2 3">
    <name type="scientific">Oopsacas minuta</name>
    <dbReference type="NCBI Taxonomy" id="111878"/>
    <lineage>
        <taxon>Eukaryota</taxon>
        <taxon>Metazoa</taxon>
        <taxon>Porifera</taxon>
        <taxon>Hexactinellida</taxon>
        <taxon>Hexasterophora</taxon>
        <taxon>Lyssacinosida</taxon>
        <taxon>Leucopsacidae</taxon>
        <taxon>Oopsacas</taxon>
    </lineage>
</organism>
<keyword evidence="3" id="KW-1185">Reference proteome</keyword>
<dbReference type="AlphaFoldDB" id="A0AAV7JUS2"/>
<comment type="caution">
    <text evidence="2">The sequence shown here is derived from an EMBL/GenBank/DDBJ whole genome shotgun (WGS) entry which is preliminary data.</text>
</comment>
<evidence type="ECO:0000313" key="2">
    <source>
        <dbReference type="EMBL" id="KAI6652239.1"/>
    </source>
</evidence>
<name>A0AAV7JUS2_9METZ</name>
<feature type="chain" id="PRO_5043417535" evidence="1">
    <location>
        <begin position="18"/>
        <end position="125"/>
    </location>
</feature>
<accession>A0AAV7JUS2</accession>